<evidence type="ECO:0000313" key="3">
    <source>
        <dbReference type="EMBL" id="QCB94126.1"/>
    </source>
</evidence>
<keyword evidence="2" id="KW-1133">Transmembrane helix</keyword>
<dbReference type="InterPro" id="IPR009937">
    <property type="entry name" value="Phage_holin_3_6"/>
</dbReference>
<keyword evidence="2" id="KW-0812">Transmembrane</keyword>
<dbReference type="EMBL" id="CP039291">
    <property type="protein sequence ID" value="QCB94126.1"/>
    <property type="molecule type" value="Genomic_DNA"/>
</dbReference>
<accession>A0A4P7SLQ5</accession>
<feature type="region of interest" description="Disordered" evidence="1">
    <location>
        <begin position="1"/>
        <end position="42"/>
    </location>
</feature>
<name>A0A4P7SLQ5_9CELL</name>
<evidence type="ECO:0000313" key="4">
    <source>
        <dbReference type="Proteomes" id="UP000296469"/>
    </source>
</evidence>
<dbReference type="KEGG" id="celz:E5225_11715"/>
<dbReference type="Proteomes" id="UP000296469">
    <property type="component" value="Chromosome"/>
</dbReference>
<sequence length="165" mass="17111">MTTGYGATDPLGAPGAAGSAGFPASTPVGATEAAPDADDRPSIGTLLSEITEDLSTLFRQEVELAKVELTEEAKKAGAGAGMFGGALVAAQLALVFVSISLWWALGALINRGWSALVVAILWGVVAYVLVKRGQKQVKEVRGAPRTAETLKKIPNAARGHEEKNR</sequence>
<evidence type="ECO:0000256" key="2">
    <source>
        <dbReference type="SAM" id="Phobius"/>
    </source>
</evidence>
<feature type="compositionally biased region" description="Low complexity" evidence="1">
    <location>
        <begin position="12"/>
        <end position="25"/>
    </location>
</feature>
<organism evidence="3 4">
    <name type="scientific">Cellulomonas shaoxiangyii</name>
    <dbReference type="NCBI Taxonomy" id="2566013"/>
    <lineage>
        <taxon>Bacteria</taxon>
        <taxon>Bacillati</taxon>
        <taxon>Actinomycetota</taxon>
        <taxon>Actinomycetes</taxon>
        <taxon>Micrococcales</taxon>
        <taxon>Cellulomonadaceae</taxon>
        <taxon>Cellulomonas</taxon>
    </lineage>
</organism>
<protein>
    <submittedName>
        <fullName evidence="3">Phage holin family protein</fullName>
    </submittedName>
</protein>
<feature type="transmembrane region" description="Helical" evidence="2">
    <location>
        <begin position="83"/>
        <end position="105"/>
    </location>
</feature>
<feature type="transmembrane region" description="Helical" evidence="2">
    <location>
        <begin position="111"/>
        <end position="130"/>
    </location>
</feature>
<keyword evidence="4" id="KW-1185">Reference proteome</keyword>
<dbReference type="Pfam" id="PF07332">
    <property type="entry name" value="Phage_holin_3_6"/>
    <property type="match status" value="1"/>
</dbReference>
<proteinExistence type="predicted"/>
<gene>
    <name evidence="3" type="ORF">E5225_11715</name>
</gene>
<dbReference type="AlphaFoldDB" id="A0A4P7SLQ5"/>
<keyword evidence="2" id="KW-0472">Membrane</keyword>
<reference evidence="3 4" key="1">
    <citation type="submission" date="2019-04" db="EMBL/GenBank/DDBJ databases">
        <title>Isolation and identification of Cellulomonas shaoxiangyii sp. Nov. isolated from feces of the Tibetan antelopes (Pantholops hodgsonii) in the Qinghai-Tibet plateau of China.</title>
        <authorList>
            <person name="Tian Z."/>
        </authorList>
    </citation>
    <scope>NUCLEOTIDE SEQUENCE [LARGE SCALE GENOMIC DNA]</scope>
    <source>
        <strain evidence="3 4">Z28</strain>
    </source>
</reference>
<evidence type="ECO:0000256" key="1">
    <source>
        <dbReference type="SAM" id="MobiDB-lite"/>
    </source>
</evidence>
<dbReference type="OrthoDB" id="3216929at2"/>
<dbReference type="RefSeq" id="WP_135971855.1">
    <property type="nucleotide sequence ID" value="NZ_CP039291.1"/>
</dbReference>